<dbReference type="AlphaFoldDB" id="A0A6A8GG62"/>
<evidence type="ECO:0000313" key="3">
    <source>
        <dbReference type="Proteomes" id="UP000439022"/>
    </source>
</evidence>
<keyword evidence="1" id="KW-1133">Transmembrane helix</keyword>
<keyword evidence="1" id="KW-0812">Transmembrane</keyword>
<feature type="transmembrane region" description="Helical" evidence="1">
    <location>
        <begin position="20"/>
        <end position="47"/>
    </location>
</feature>
<sequence length="153" mass="16822">MSIVREFEEFFAWSLVSSVRVGFILVGVAAAILLWPITIVVGAYYLFKRFRIGSKVASSGFVGSLNKINDQVQKNGLYSTLPERMSPYMNLLDKLGEILFIYGSVAVLPYCIWMVGGELGEIAVVLMAGIEGALAVFLFRRILSSNKKASNDA</sequence>
<accession>A0A6A8GG62</accession>
<dbReference type="EMBL" id="WKJO01000001">
    <property type="protein sequence ID" value="MRX21866.1"/>
    <property type="molecule type" value="Genomic_DNA"/>
</dbReference>
<gene>
    <name evidence="2" type="ORF">GJR96_07840</name>
</gene>
<feature type="transmembrane region" description="Helical" evidence="1">
    <location>
        <begin position="122"/>
        <end position="139"/>
    </location>
</feature>
<proteinExistence type="predicted"/>
<dbReference type="Proteomes" id="UP000439022">
    <property type="component" value="Unassembled WGS sequence"/>
</dbReference>
<organism evidence="2 3">
    <name type="scientific">Haloferax litoreum</name>
    <dbReference type="NCBI Taxonomy" id="2666140"/>
    <lineage>
        <taxon>Archaea</taxon>
        <taxon>Methanobacteriati</taxon>
        <taxon>Methanobacteriota</taxon>
        <taxon>Stenosarchaea group</taxon>
        <taxon>Halobacteria</taxon>
        <taxon>Halobacteriales</taxon>
        <taxon>Haloferacaceae</taxon>
        <taxon>Haloferax</taxon>
    </lineage>
</organism>
<comment type="caution">
    <text evidence="2">The sequence shown here is derived from an EMBL/GenBank/DDBJ whole genome shotgun (WGS) entry which is preliminary data.</text>
</comment>
<feature type="transmembrane region" description="Helical" evidence="1">
    <location>
        <begin position="95"/>
        <end position="116"/>
    </location>
</feature>
<name>A0A6A8GG62_9EURY</name>
<protein>
    <submittedName>
        <fullName evidence="2">Uncharacterized protein</fullName>
    </submittedName>
</protein>
<evidence type="ECO:0000313" key="2">
    <source>
        <dbReference type="EMBL" id="MRX21866.1"/>
    </source>
</evidence>
<reference evidence="2 3" key="1">
    <citation type="submission" date="2019-11" db="EMBL/GenBank/DDBJ databases">
        <title>Whole genome sequence of Haloferax sp. MBLA0076.</title>
        <authorList>
            <person name="Seo M.-J."/>
            <person name="Cho E.-S."/>
        </authorList>
    </citation>
    <scope>NUCLEOTIDE SEQUENCE [LARGE SCALE GENOMIC DNA]</scope>
    <source>
        <strain evidence="2 3">MBLA0076</strain>
    </source>
</reference>
<keyword evidence="3" id="KW-1185">Reference proteome</keyword>
<keyword evidence="1" id="KW-0472">Membrane</keyword>
<evidence type="ECO:0000256" key="1">
    <source>
        <dbReference type="SAM" id="Phobius"/>
    </source>
</evidence>